<evidence type="ECO:0000313" key="7">
    <source>
        <dbReference type="Proteomes" id="UP000219356"/>
    </source>
</evidence>
<keyword evidence="3" id="KW-0677">Repeat</keyword>
<evidence type="ECO:0000256" key="2">
    <source>
        <dbReference type="ARBA" id="ARBA00009755"/>
    </source>
</evidence>
<reference evidence="7" key="1">
    <citation type="submission" date="2017-09" db="EMBL/GenBank/DDBJ databases">
        <authorList>
            <person name="Varghese N."/>
            <person name="Submissions S."/>
        </authorList>
    </citation>
    <scope>NUCLEOTIDE SEQUENCE [LARGE SCALE GENOMIC DNA]</scope>
    <source>
        <strain evidence="7">CGMCC 1.8913</strain>
    </source>
</reference>
<evidence type="ECO:0000256" key="3">
    <source>
        <dbReference type="ARBA" id="ARBA00022737"/>
    </source>
</evidence>
<dbReference type="Proteomes" id="UP000219356">
    <property type="component" value="Unassembled WGS sequence"/>
</dbReference>
<dbReference type="PANTHER" id="PTHR11764:SF20">
    <property type="entry name" value="LANOSTEROL SYNTHASE"/>
    <property type="match status" value="1"/>
</dbReference>
<dbReference type="GO" id="GO:0016866">
    <property type="term" value="F:intramolecular transferase activity"/>
    <property type="evidence" value="ECO:0007669"/>
    <property type="project" value="InterPro"/>
</dbReference>
<feature type="domain" description="Squalene cyclase N-terminal" evidence="5">
    <location>
        <begin position="16"/>
        <end position="288"/>
    </location>
</feature>
<dbReference type="InterPro" id="IPR018333">
    <property type="entry name" value="Squalene_cyclase"/>
</dbReference>
<protein>
    <submittedName>
        <fullName evidence="6">Sporulene cyclase</fullName>
    </submittedName>
</protein>
<gene>
    <name evidence="6" type="ORF">SAMN05421503_1605</name>
</gene>
<dbReference type="EMBL" id="OBEK01000002">
    <property type="protein sequence ID" value="SNZ10218.1"/>
    <property type="molecule type" value="Genomic_DNA"/>
</dbReference>
<organism evidence="6 7">
    <name type="scientific">Terribacillus aidingensis</name>
    <dbReference type="NCBI Taxonomy" id="586416"/>
    <lineage>
        <taxon>Bacteria</taxon>
        <taxon>Bacillati</taxon>
        <taxon>Bacillota</taxon>
        <taxon>Bacilli</taxon>
        <taxon>Bacillales</taxon>
        <taxon>Bacillaceae</taxon>
        <taxon>Terribacillus</taxon>
    </lineage>
</organism>
<comment type="pathway">
    <text evidence="1">Secondary metabolite biosynthesis; hopanoid biosynthesis.</text>
</comment>
<dbReference type="Gene3D" id="1.50.10.20">
    <property type="match status" value="2"/>
</dbReference>
<dbReference type="NCBIfam" id="TIGR01787">
    <property type="entry name" value="squalene_cyclas"/>
    <property type="match status" value="1"/>
</dbReference>
<dbReference type="GO" id="GO:0005811">
    <property type="term" value="C:lipid droplet"/>
    <property type="evidence" value="ECO:0007669"/>
    <property type="project" value="InterPro"/>
</dbReference>
<accession>A0A285NLV4</accession>
<evidence type="ECO:0000259" key="4">
    <source>
        <dbReference type="Pfam" id="PF13243"/>
    </source>
</evidence>
<proteinExistence type="inferred from homology"/>
<dbReference type="UniPathway" id="UPA00337"/>
<dbReference type="Pfam" id="PF13243">
    <property type="entry name" value="SQHop_cyclase_C"/>
    <property type="match status" value="1"/>
</dbReference>
<dbReference type="RefSeq" id="WP_097040982.1">
    <property type="nucleotide sequence ID" value="NZ_OBEK01000002.1"/>
</dbReference>
<dbReference type="SUPFAM" id="SSF48239">
    <property type="entry name" value="Terpenoid cyclases/Protein prenyltransferases"/>
    <property type="match status" value="2"/>
</dbReference>
<dbReference type="AlphaFoldDB" id="A0A285NLV4"/>
<evidence type="ECO:0000259" key="5">
    <source>
        <dbReference type="Pfam" id="PF13249"/>
    </source>
</evidence>
<comment type="similarity">
    <text evidence="2">Belongs to the terpene cyclase/mutase family.</text>
</comment>
<dbReference type="OrthoDB" id="9758578at2"/>
<dbReference type="STRING" id="586416.GZ22_07850"/>
<name>A0A285NLV4_9BACI</name>
<feature type="domain" description="Squalene cyclase C-terminal" evidence="4">
    <location>
        <begin position="300"/>
        <end position="615"/>
    </location>
</feature>
<dbReference type="PANTHER" id="PTHR11764">
    <property type="entry name" value="TERPENE CYCLASE/MUTASE FAMILY MEMBER"/>
    <property type="match status" value="1"/>
</dbReference>
<dbReference type="InterPro" id="IPR008930">
    <property type="entry name" value="Terpenoid_cyclase/PrenylTrfase"/>
</dbReference>
<sequence>MNTVQISDVKATIDKYIENLEAKQEKDGAWRMCFEGAILTDCFYMMTFTSFNKELETVEKLKVRLLQKQREDGSWANYPGERYGNLSATVLAFAALRFYGVEASRLRQAEQYINHNGGINKAHFMIRFMLAVHGMIPWPPFLKFPMTALLVPTTFPINFFQFSSYARIHFVPMLLLLNKKFKRISKHTVSLEHLLYEDEWDERTDDGSPWRTITNEWSRLARLPARLHRAGYKYAEQYMQERTESDGTLYSYASATFFMVYAYLALGYEEKNPRIQQALDGIHALVNENCNGIHVENSTSTVWDTALLSYALQQAGVSSQSTVIRSAAHYLLQRQHSQKADWQIHEPNAEPGGWGFSDINTNHPDHDDTAAALRALTRSARDDMDVKRAWKKGCDYLLAMQNKDGGWAAFEKDTDWRLLTKLPIENARDAAIDPSTADLTGRVLEFLGTYASLKQDHYSIKKAIKWLQKHQELNGSWYGRWGVCYLYGTWAALTGLSAAGVEPGARCVKRAVNWLKAVQHEDGGWGESCRSAEVGTFVDLPISTIVQTAWAVDALVACGEHQSEEVQQGIHFLLTAESQQAAVNYPTGIGLPGQFYIRYESYSYIYPLLALSHYHIKMKHQ</sequence>
<dbReference type="InterPro" id="IPR032697">
    <property type="entry name" value="SQ_cyclase_N"/>
</dbReference>
<dbReference type="SFLD" id="SFLDG01016">
    <property type="entry name" value="Prenyltransferase_Like_2"/>
    <property type="match status" value="1"/>
</dbReference>
<keyword evidence="7" id="KW-1185">Reference proteome</keyword>
<dbReference type="Pfam" id="PF13249">
    <property type="entry name" value="SQHop_cyclase_N"/>
    <property type="match status" value="1"/>
</dbReference>
<dbReference type="GO" id="GO:0016104">
    <property type="term" value="P:triterpenoid biosynthetic process"/>
    <property type="evidence" value="ECO:0007669"/>
    <property type="project" value="InterPro"/>
</dbReference>
<evidence type="ECO:0000313" key="6">
    <source>
        <dbReference type="EMBL" id="SNZ10218.1"/>
    </source>
</evidence>
<evidence type="ECO:0000256" key="1">
    <source>
        <dbReference type="ARBA" id="ARBA00004999"/>
    </source>
</evidence>
<dbReference type="InterPro" id="IPR032696">
    <property type="entry name" value="SQ_cyclase_C"/>
</dbReference>